<evidence type="ECO:0000313" key="1">
    <source>
        <dbReference type="EMBL" id="ELY85783.1"/>
    </source>
</evidence>
<reference evidence="1 2" key="1">
    <citation type="journal article" date="2014" name="PLoS Genet.">
        <title>Phylogenetically driven sequencing of extremely halophilic archaea reveals strategies for static and dynamic osmo-response.</title>
        <authorList>
            <person name="Becker E.A."/>
            <person name="Seitzer P.M."/>
            <person name="Tritt A."/>
            <person name="Larsen D."/>
            <person name="Krusor M."/>
            <person name="Yao A.I."/>
            <person name="Wu D."/>
            <person name="Madern D."/>
            <person name="Eisen J.A."/>
            <person name="Darling A.E."/>
            <person name="Facciotti M.T."/>
        </authorList>
    </citation>
    <scope>NUCLEOTIDE SEQUENCE [LARGE SCALE GENOMIC DNA]</scope>
    <source>
        <strain evidence="1 2">JCM 12890</strain>
    </source>
</reference>
<accession>L9ZKS1</accession>
<dbReference type="PATRIC" id="fig|1227494.3.peg.2263"/>
<keyword evidence="2" id="KW-1185">Reference proteome</keyword>
<gene>
    <name evidence="1" type="ORF">C485_11298</name>
</gene>
<dbReference type="EMBL" id="AOIK01000029">
    <property type="protein sequence ID" value="ELY85783.1"/>
    <property type="molecule type" value="Genomic_DNA"/>
</dbReference>
<sequence length="505" mass="57309">MCNVRNISFHEAHKQLTQRRDLPCGEYCDAVTQWWDISDGDDEPEYDVLHTTANFAHVDDLIEEANVIFDERPEYGLTFSDHERIQFQRATTNLLKHRSDGEYAMIDLRYAVIRDEPELQAELREYFEDEVTEGWLFRREETHRLAPAIGRAILDSEEVCAGRYHGQDGRVEVVMSGLDGEIRHVQHTPDLSQARRVIGLDAFPSETRWEINTVGGLSQKIVLSPAERNWWRRNERGLVVKQIGEATRSYTQDWKGAGETKCRSLIQKVREIHGEAFRSCITPNSIEQDVRQMMVDADVEEPTTMHYGEQKSRNDFSNEEVGLLVGCIDPGDENILDLLALCEVVAKPRRMVTESGEQKRAPGRDFVGPDAEVAREILASVRENNLAQAAGRYARNPDDRNSGATVYVWSDALPRMLVDEEIGTEYRSATAKQAGFVQVLEENPSGVTAKLIATETDSDKSYVISWLEEMEQQNNITKSVGTGYQGATEWKWCGGDLERSVVFDS</sequence>
<comment type="caution">
    <text evidence="1">The sequence shown here is derived from an EMBL/GenBank/DDBJ whole genome shotgun (WGS) entry which is preliminary data.</text>
</comment>
<organism evidence="1 2">
    <name type="scientific">Natrinema altunense (strain JCM 12890 / CGMCC 1.3731 / AJ2)</name>
    <dbReference type="NCBI Taxonomy" id="1227494"/>
    <lineage>
        <taxon>Archaea</taxon>
        <taxon>Methanobacteriati</taxon>
        <taxon>Methanobacteriota</taxon>
        <taxon>Stenosarchaea group</taxon>
        <taxon>Halobacteria</taxon>
        <taxon>Halobacteriales</taxon>
        <taxon>Natrialbaceae</taxon>
        <taxon>Natrinema</taxon>
    </lineage>
</organism>
<dbReference type="AlphaFoldDB" id="L9ZKS1"/>
<name>L9ZKS1_NATA2</name>
<protein>
    <submittedName>
        <fullName evidence="1">Uncharacterized protein</fullName>
    </submittedName>
</protein>
<evidence type="ECO:0000313" key="2">
    <source>
        <dbReference type="Proteomes" id="UP000011511"/>
    </source>
</evidence>
<proteinExistence type="predicted"/>
<dbReference type="Proteomes" id="UP000011511">
    <property type="component" value="Unassembled WGS sequence"/>
</dbReference>